<evidence type="ECO:0000256" key="12">
    <source>
        <dbReference type="ARBA" id="ARBA00023180"/>
    </source>
</evidence>
<keyword evidence="8" id="KW-0067">ATP-binding</keyword>
<dbReference type="PROSITE" id="PS50893">
    <property type="entry name" value="ABC_TRANSPORTER_2"/>
    <property type="match status" value="2"/>
</dbReference>
<feature type="transmembrane region" description="Helical" evidence="14">
    <location>
        <begin position="210"/>
        <end position="230"/>
    </location>
</feature>
<keyword evidence="6" id="KW-0677">Repeat</keyword>
<dbReference type="GO" id="GO:0090374">
    <property type="term" value="P:oligopeptide export from mitochondrion"/>
    <property type="evidence" value="ECO:0007669"/>
    <property type="project" value="TreeGrafter"/>
</dbReference>
<dbReference type="CDD" id="cd18577">
    <property type="entry name" value="ABC_6TM_Pgp_ABCB1_D1_like"/>
    <property type="match status" value="1"/>
</dbReference>
<dbReference type="InterPro" id="IPR003593">
    <property type="entry name" value="AAA+_ATPase"/>
</dbReference>
<evidence type="ECO:0000256" key="14">
    <source>
        <dbReference type="SAM" id="Phobius"/>
    </source>
</evidence>
<comment type="subcellular location">
    <subcellularLocation>
        <location evidence="1">Membrane</location>
        <topology evidence="1">Multi-pass membrane protein</topology>
    </subcellularLocation>
</comment>
<reference evidence="17" key="1">
    <citation type="journal article" date="2022" name="bioRxiv">
        <title>Sequencing and chromosome-scale assembly of the giantPleurodeles waltlgenome.</title>
        <authorList>
            <person name="Brown T."/>
            <person name="Elewa A."/>
            <person name="Iarovenko S."/>
            <person name="Subramanian E."/>
            <person name="Araus A.J."/>
            <person name="Petzold A."/>
            <person name="Susuki M."/>
            <person name="Suzuki K.-i.T."/>
            <person name="Hayashi T."/>
            <person name="Toyoda A."/>
            <person name="Oliveira C."/>
            <person name="Osipova E."/>
            <person name="Leigh N.D."/>
            <person name="Simon A."/>
            <person name="Yun M.H."/>
        </authorList>
    </citation>
    <scope>NUCLEOTIDE SEQUENCE</scope>
    <source>
        <strain evidence="17">20211129_DDA</strain>
        <tissue evidence="17">Liver</tissue>
    </source>
</reference>
<keyword evidence="9" id="KW-1278">Translocase</keyword>
<dbReference type="EMBL" id="JANPWB010000014">
    <property type="protein sequence ID" value="KAJ1101110.1"/>
    <property type="molecule type" value="Genomic_DNA"/>
</dbReference>
<dbReference type="Gene3D" id="1.20.1560.10">
    <property type="entry name" value="ABC transporter type 1, transmembrane domain"/>
    <property type="match status" value="1"/>
</dbReference>
<dbReference type="InterPro" id="IPR017871">
    <property type="entry name" value="ABC_transporter-like_CS"/>
</dbReference>
<evidence type="ECO:0000256" key="1">
    <source>
        <dbReference type="ARBA" id="ARBA00004141"/>
    </source>
</evidence>
<dbReference type="EC" id="7.6.2.2" evidence="3"/>
<gene>
    <name evidence="17" type="ORF">NDU88_006183</name>
</gene>
<evidence type="ECO:0000259" key="16">
    <source>
        <dbReference type="PROSITE" id="PS50929"/>
    </source>
</evidence>
<dbReference type="GO" id="GO:0008559">
    <property type="term" value="F:ABC-type xenobiotic transporter activity"/>
    <property type="evidence" value="ECO:0007669"/>
    <property type="project" value="UniProtKB-EC"/>
</dbReference>
<dbReference type="FunFam" id="3.40.50.300:FF:000479">
    <property type="entry name" value="Multidrug resistance protein 1A"/>
    <property type="match status" value="1"/>
</dbReference>
<evidence type="ECO:0000256" key="13">
    <source>
        <dbReference type="SAM" id="MobiDB-lite"/>
    </source>
</evidence>
<evidence type="ECO:0000313" key="17">
    <source>
        <dbReference type="EMBL" id="KAJ1101110.1"/>
    </source>
</evidence>
<evidence type="ECO:0000256" key="9">
    <source>
        <dbReference type="ARBA" id="ARBA00022967"/>
    </source>
</evidence>
<dbReference type="PROSITE" id="PS00211">
    <property type="entry name" value="ABC_TRANSPORTER_1"/>
    <property type="match status" value="2"/>
</dbReference>
<dbReference type="SMART" id="SM00382">
    <property type="entry name" value="AAA"/>
    <property type="match status" value="2"/>
</dbReference>
<feature type="domain" description="ABC transmembrane type-1" evidence="16">
    <location>
        <begin position="746"/>
        <end position="1016"/>
    </location>
</feature>
<sequence>MTRYVIIFCTSEFAITGYDNPSFQNDENYAKHDKARKSKTRDEDDNIKNTTKNMVGFLELFSFADALDIFLMIVGFICALINGAAAPFRVIVFGYMIDSFTEWSIRNSSEEAPSNSSECSVSPGTDLESQMSKYAWYFAAIALIVFLSSFFQVWTFFLAASRQTVRIRGKFFNAILHQEMSWFDTAKTGTLNRRLTEDITTIRNGLGDKVCVFAQHLCTFVVGIVFGFVYGWKLTLVILLLALVLAASAAVWLKILGSLTAKEISAYSEAGAIAEEILSAIRTVVAFNGQKKALSRYEVKLWDARDAGMKKSFAKHLSMGIYDFVLFSTYALGLWYGTKLTVDEPDNYSLGIVIIVFWLLLIGSLSIGQTMPNLGSFVNSRVAAFEIYQIIKKKRLIDSSSTDGHKPDGLAGRIEFKNIHFSYPTRPDVKVLKGLNLIVAPGKTTALVGSSGCGKSTTIQLLQRFYDPQQGEISLDGQDIRTLNLKWLREKIGVVSQEPILFSNTIAENIRYGREDVTDSEIQQAAIEANAYDFISKLPEKFNTMVGERGAKLSGGQKQRIAIARALIRNPKILLLDEATSALDTQSEAVVQEALDKARAGRTTILIAHRLSTVKTADVIAGFENGVIVEQGSHIELKEKKGIYYSLAMQQGQNEDSEVEEEETTEYEADDKSDIFDEIMSSMSSNENGMKRKSNLSVQRRNSRCKSASKKRKSLKRANMDLQDDLPEVPFSTVLGWNKPEWVYLVVCFIASVIAGCVWPTFALLYGKLFGAYQGTDIRERSRVTTLLSLMYFVIGIISLFAYIIIGYTLGKSGENLTMRLRLLSFKALLRQETGWFDDYRNAVGIWITRLSTDASQVKGVIGGRLFICTSTLFNLLISILIAFLHGWQLTLLILAFIPIMVGAHIIKTKSLAGHASKDRTALEEAGRISTEAVQNIRTVASLTQEDAFYERYVASLQKPYWDALKAGPVNGFVYGMAQSIQYVLYSAIFTFGAWLIVHCYTNVGNMFTVFFCIFFPAMSIGQYSTLAPDNSKAKVAVQRIAKLLERQPQIDSHSEDGKILDNFEGDIEFRNTKFAYPTRLKDQVLQGLNLRVQKGQTLALVGSSGCGKSTAIQLLERFYDPTEGHVFADGIDTKSLNVQWFRSQLGIVFQEPILFDCSIAENIQYGDNSRIVNQEEIEEVAKAANIHCFIETLPEKYNTRVGARGTQLSGGQKQRIAIARALVRRPKLLLLDEATSALDTESEKLNLLVGRLVGTAGFIVFKSARALSGMRSAEGWVPIQRKISLSAHVLSSARST</sequence>
<keyword evidence="18" id="KW-1185">Reference proteome</keyword>
<feature type="transmembrane region" description="Helical" evidence="14">
    <location>
        <begin position="890"/>
        <end position="907"/>
    </location>
</feature>
<feature type="region of interest" description="Disordered" evidence="13">
    <location>
        <begin position="685"/>
        <end position="716"/>
    </location>
</feature>
<comment type="similarity">
    <text evidence="2">Belongs to the ABC transporter superfamily. ABCB family. Multidrug resistance exporter (TC 3.A.1.201) subfamily.</text>
</comment>
<evidence type="ECO:0000256" key="5">
    <source>
        <dbReference type="ARBA" id="ARBA00022692"/>
    </source>
</evidence>
<dbReference type="GO" id="GO:0005524">
    <property type="term" value="F:ATP binding"/>
    <property type="evidence" value="ECO:0007669"/>
    <property type="project" value="UniProtKB-KW"/>
</dbReference>
<dbReference type="InterPro" id="IPR027417">
    <property type="entry name" value="P-loop_NTPase"/>
</dbReference>
<protein>
    <recommendedName>
        <fullName evidence="3">ABC-type xenobiotic transporter</fullName>
        <ecNumber evidence="3">7.6.2.2</ecNumber>
    </recommendedName>
</protein>
<feature type="domain" description="ABC transmembrane type-1" evidence="16">
    <location>
        <begin position="73"/>
        <end position="379"/>
    </location>
</feature>
<keyword evidence="11 14" id="KW-0472">Membrane</keyword>
<keyword evidence="12" id="KW-0325">Glycoprotein</keyword>
<dbReference type="Proteomes" id="UP001066276">
    <property type="component" value="Chromosome 10"/>
</dbReference>
<keyword evidence="10 14" id="KW-1133">Transmembrane helix</keyword>
<dbReference type="FunFam" id="1.20.1560.10:FF:000018">
    <property type="entry name" value="ATP-binding cassette subfamily B member 11"/>
    <property type="match status" value="1"/>
</dbReference>
<dbReference type="PANTHER" id="PTHR43394:SF20">
    <property type="entry name" value="ATP BINDING CASSETTE SUBFAMILY B MEMBER 5"/>
    <property type="match status" value="1"/>
</dbReference>
<dbReference type="PROSITE" id="PS50929">
    <property type="entry name" value="ABC_TM1F"/>
    <property type="match status" value="2"/>
</dbReference>
<feature type="transmembrane region" description="Helical" evidence="14">
    <location>
        <begin position="319"/>
        <end position="336"/>
    </location>
</feature>
<dbReference type="Gene3D" id="3.40.50.300">
    <property type="entry name" value="P-loop containing nucleotide triphosphate hydrolases"/>
    <property type="match status" value="2"/>
</dbReference>
<feature type="compositionally biased region" description="Basic residues" evidence="13">
    <location>
        <begin position="701"/>
        <end position="716"/>
    </location>
</feature>
<feature type="transmembrane region" description="Helical" evidence="14">
    <location>
        <begin position="69"/>
        <end position="97"/>
    </location>
</feature>
<dbReference type="SUPFAM" id="SSF52540">
    <property type="entry name" value="P-loop containing nucleoside triphosphate hydrolases"/>
    <property type="match status" value="2"/>
</dbReference>
<evidence type="ECO:0000259" key="15">
    <source>
        <dbReference type="PROSITE" id="PS50893"/>
    </source>
</evidence>
<dbReference type="InterPro" id="IPR039421">
    <property type="entry name" value="Type_1_exporter"/>
</dbReference>
<dbReference type="CDD" id="cd18578">
    <property type="entry name" value="ABC_6TM_Pgp_ABCB1_D2_like"/>
    <property type="match status" value="1"/>
</dbReference>
<feature type="transmembrane region" description="Helical" evidence="14">
    <location>
        <begin position="236"/>
        <end position="256"/>
    </location>
</feature>
<evidence type="ECO:0000256" key="6">
    <source>
        <dbReference type="ARBA" id="ARBA00022737"/>
    </source>
</evidence>
<evidence type="ECO:0000256" key="3">
    <source>
        <dbReference type="ARBA" id="ARBA00012191"/>
    </source>
</evidence>
<keyword evidence="7" id="KW-0547">Nucleotide-binding</keyword>
<dbReference type="GO" id="GO:0016887">
    <property type="term" value="F:ATP hydrolysis activity"/>
    <property type="evidence" value="ECO:0007669"/>
    <property type="project" value="InterPro"/>
</dbReference>
<proteinExistence type="inferred from homology"/>
<evidence type="ECO:0000256" key="4">
    <source>
        <dbReference type="ARBA" id="ARBA00022448"/>
    </source>
</evidence>
<evidence type="ECO:0000256" key="10">
    <source>
        <dbReference type="ARBA" id="ARBA00022989"/>
    </source>
</evidence>
<evidence type="ECO:0000256" key="8">
    <source>
        <dbReference type="ARBA" id="ARBA00022840"/>
    </source>
</evidence>
<dbReference type="GO" id="GO:0015421">
    <property type="term" value="F:ABC-type oligopeptide transporter activity"/>
    <property type="evidence" value="ECO:0007669"/>
    <property type="project" value="TreeGrafter"/>
</dbReference>
<keyword evidence="4" id="KW-0813">Transport</keyword>
<dbReference type="Pfam" id="PF00664">
    <property type="entry name" value="ABC_membrane"/>
    <property type="match status" value="2"/>
</dbReference>
<feature type="transmembrane region" description="Helical" evidence="14">
    <location>
        <begin position="787"/>
        <end position="810"/>
    </location>
</feature>
<dbReference type="FunFam" id="1.20.1560.10:FF:000009">
    <property type="entry name" value="ABC transporter B family member 1"/>
    <property type="match status" value="1"/>
</dbReference>
<feature type="transmembrane region" description="Helical" evidence="14">
    <location>
        <begin position="134"/>
        <end position="160"/>
    </location>
</feature>
<feature type="domain" description="ABC transporter" evidence="15">
    <location>
        <begin position="414"/>
        <end position="650"/>
    </location>
</feature>
<dbReference type="InterPro" id="IPR011527">
    <property type="entry name" value="ABC1_TM_dom"/>
</dbReference>
<feature type="transmembrane region" description="Helical" evidence="14">
    <location>
        <begin position="348"/>
        <end position="367"/>
    </location>
</feature>
<comment type="caution">
    <text evidence="17">The sequence shown here is derived from an EMBL/GenBank/DDBJ whole genome shotgun (WGS) entry which is preliminary data.</text>
</comment>
<keyword evidence="5 14" id="KW-0812">Transmembrane</keyword>
<accession>A0AAV7ME90</accession>
<feature type="transmembrane region" description="Helical" evidence="14">
    <location>
        <begin position="866"/>
        <end position="884"/>
    </location>
</feature>
<evidence type="ECO:0000313" key="18">
    <source>
        <dbReference type="Proteomes" id="UP001066276"/>
    </source>
</evidence>
<feature type="domain" description="ABC transporter" evidence="15">
    <location>
        <begin position="1068"/>
        <end position="1294"/>
    </location>
</feature>
<dbReference type="PANTHER" id="PTHR43394">
    <property type="entry name" value="ATP-DEPENDENT PERMEASE MDL1, MITOCHONDRIAL"/>
    <property type="match status" value="1"/>
</dbReference>
<dbReference type="InterPro" id="IPR003439">
    <property type="entry name" value="ABC_transporter-like_ATP-bd"/>
</dbReference>
<dbReference type="SUPFAM" id="SSF90123">
    <property type="entry name" value="ABC transporter transmembrane region"/>
    <property type="match status" value="2"/>
</dbReference>
<dbReference type="Pfam" id="PF00005">
    <property type="entry name" value="ABC_tran"/>
    <property type="match status" value="2"/>
</dbReference>
<evidence type="ECO:0000256" key="11">
    <source>
        <dbReference type="ARBA" id="ARBA00023136"/>
    </source>
</evidence>
<dbReference type="InterPro" id="IPR036640">
    <property type="entry name" value="ABC1_TM_sf"/>
</dbReference>
<evidence type="ECO:0000256" key="2">
    <source>
        <dbReference type="ARBA" id="ARBA00007577"/>
    </source>
</evidence>
<evidence type="ECO:0000256" key="7">
    <source>
        <dbReference type="ARBA" id="ARBA00022741"/>
    </source>
</evidence>
<dbReference type="FunFam" id="3.40.50.300:FF:000302">
    <property type="entry name" value="ATP-binding cassette subfamily B member 5"/>
    <property type="match status" value="1"/>
</dbReference>
<name>A0AAV7ME90_PLEWA</name>
<dbReference type="GO" id="GO:0005743">
    <property type="term" value="C:mitochondrial inner membrane"/>
    <property type="evidence" value="ECO:0007669"/>
    <property type="project" value="TreeGrafter"/>
</dbReference>
<feature type="transmembrane region" description="Helical" evidence="14">
    <location>
        <begin position="983"/>
        <end position="1001"/>
    </location>
</feature>
<dbReference type="CDD" id="cd03249">
    <property type="entry name" value="ABC_MTABC3_MDL1_MDL2"/>
    <property type="match status" value="1"/>
</dbReference>
<feature type="transmembrane region" description="Helical" evidence="14">
    <location>
        <begin position="742"/>
        <end position="767"/>
    </location>
</feature>
<organism evidence="17 18">
    <name type="scientific">Pleurodeles waltl</name>
    <name type="common">Iberian ribbed newt</name>
    <dbReference type="NCBI Taxonomy" id="8319"/>
    <lineage>
        <taxon>Eukaryota</taxon>
        <taxon>Metazoa</taxon>
        <taxon>Chordata</taxon>
        <taxon>Craniata</taxon>
        <taxon>Vertebrata</taxon>
        <taxon>Euteleostomi</taxon>
        <taxon>Amphibia</taxon>
        <taxon>Batrachia</taxon>
        <taxon>Caudata</taxon>
        <taxon>Salamandroidea</taxon>
        <taxon>Salamandridae</taxon>
        <taxon>Pleurodelinae</taxon>
        <taxon>Pleurodeles</taxon>
    </lineage>
</organism>